<feature type="transmembrane region" description="Helical" evidence="14">
    <location>
        <begin position="859"/>
        <end position="886"/>
    </location>
</feature>
<keyword evidence="4 12" id="KW-0812">Transmembrane</keyword>
<evidence type="ECO:0000256" key="12">
    <source>
        <dbReference type="RuleBase" id="RU000679"/>
    </source>
</evidence>
<dbReference type="PROSITE" id="PS00018">
    <property type="entry name" value="EF_HAND_1"/>
    <property type="match status" value="2"/>
</dbReference>
<feature type="transmembrane region" description="Helical" evidence="14">
    <location>
        <begin position="935"/>
        <end position="960"/>
    </location>
</feature>
<evidence type="ECO:0000256" key="3">
    <source>
        <dbReference type="ARBA" id="ARBA00022461"/>
    </source>
</evidence>
<comment type="similarity">
    <text evidence="12">Belongs to the amiloride-sensitive sodium channel (TC 1.A.6) family.</text>
</comment>
<dbReference type="PROSITE" id="PS50222">
    <property type="entry name" value="EF_HAND_2"/>
    <property type="match status" value="2"/>
</dbReference>
<feature type="compositionally biased region" description="Polar residues" evidence="13">
    <location>
        <begin position="373"/>
        <end position="386"/>
    </location>
</feature>
<dbReference type="Pfam" id="PF13202">
    <property type="entry name" value="EF-hand_5"/>
    <property type="match status" value="2"/>
</dbReference>
<dbReference type="GO" id="GO:0005886">
    <property type="term" value="C:plasma membrane"/>
    <property type="evidence" value="ECO:0007669"/>
    <property type="project" value="TreeGrafter"/>
</dbReference>
<dbReference type="Gene3D" id="1.10.287.770">
    <property type="entry name" value="YojJ-like"/>
    <property type="match status" value="1"/>
</dbReference>
<keyword evidence="16" id="KW-1185">Reference proteome</keyword>
<dbReference type="CDD" id="cd00051">
    <property type="entry name" value="EFh"/>
    <property type="match status" value="2"/>
</dbReference>
<dbReference type="AlphaFoldDB" id="A0A1I8HH97"/>
<dbReference type="WBParaSite" id="maker-uti_cns_0005988-snap-gene-0.2-mRNA-1">
    <property type="protein sequence ID" value="maker-uti_cns_0005988-snap-gene-0.2-mRNA-1"/>
    <property type="gene ID" value="maker-uti_cns_0005988-snap-gene-0.2"/>
</dbReference>
<keyword evidence="10 12" id="KW-0739">Sodium transport</keyword>
<evidence type="ECO:0000313" key="16">
    <source>
        <dbReference type="Proteomes" id="UP000095280"/>
    </source>
</evidence>
<dbReference type="GO" id="GO:0005509">
    <property type="term" value="F:calcium ion binding"/>
    <property type="evidence" value="ECO:0007669"/>
    <property type="project" value="InterPro"/>
</dbReference>
<feature type="domain" description="EF-hand" evidence="15">
    <location>
        <begin position="1024"/>
        <end position="1059"/>
    </location>
</feature>
<feature type="region of interest" description="Disordered" evidence="13">
    <location>
        <begin position="201"/>
        <end position="232"/>
    </location>
</feature>
<feature type="region of interest" description="Disordered" evidence="13">
    <location>
        <begin position="364"/>
        <end position="422"/>
    </location>
</feature>
<feature type="region of interest" description="Disordered" evidence="13">
    <location>
        <begin position="328"/>
        <end position="351"/>
    </location>
</feature>
<dbReference type="PANTHER" id="PTHR11690">
    <property type="entry name" value="AMILORIDE-SENSITIVE SODIUM CHANNEL-RELATED"/>
    <property type="match status" value="1"/>
</dbReference>
<dbReference type="InterPro" id="IPR011992">
    <property type="entry name" value="EF-hand-dom_pair"/>
</dbReference>
<evidence type="ECO:0000256" key="9">
    <source>
        <dbReference type="ARBA" id="ARBA00023136"/>
    </source>
</evidence>
<dbReference type="Gene3D" id="1.10.238.10">
    <property type="entry name" value="EF-hand"/>
    <property type="match status" value="1"/>
</dbReference>
<evidence type="ECO:0000256" key="1">
    <source>
        <dbReference type="ARBA" id="ARBA00004141"/>
    </source>
</evidence>
<keyword evidence="2 12" id="KW-0813">Transport</keyword>
<comment type="subcellular location">
    <subcellularLocation>
        <location evidence="1">Membrane</location>
        <topology evidence="1">Multi-pass membrane protein</topology>
    </subcellularLocation>
</comment>
<evidence type="ECO:0000256" key="11">
    <source>
        <dbReference type="ARBA" id="ARBA00023303"/>
    </source>
</evidence>
<keyword evidence="7" id="KW-0915">Sodium</keyword>
<evidence type="ECO:0000256" key="2">
    <source>
        <dbReference type="ARBA" id="ARBA00022448"/>
    </source>
</evidence>
<evidence type="ECO:0000256" key="5">
    <source>
        <dbReference type="ARBA" id="ARBA00022837"/>
    </source>
</evidence>
<evidence type="ECO:0000259" key="15">
    <source>
        <dbReference type="PROSITE" id="PS50222"/>
    </source>
</evidence>
<keyword evidence="6 14" id="KW-1133">Transmembrane helix</keyword>
<dbReference type="PANTHER" id="PTHR11690:SF299">
    <property type="entry name" value="PICKPOCKET 20, ISOFORM A"/>
    <property type="match status" value="1"/>
</dbReference>
<evidence type="ECO:0000256" key="8">
    <source>
        <dbReference type="ARBA" id="ARBA00023065"/>
    </source>
</evidence>
<keyword evidence="3 12" id="KW-0894">Sodium channel</keyword>
<sequence>GLRCTSNFRQRAVLQRQPEDGRGQEQQLIVIERSQRVAENHGAVHQQPALKFVPAEVAEVRQGARAPLVRRRHSNTGRLGVHFSHMAGQVRVLGHLVRSLADGQKVLPQQPTDNADEALMEVAGRAGGDEVEALQPMKRRQPDDAEVVACARRNRGRQEDGVLQCPVPRPCATGVGCCLQRVGRKLAWENARISSAVGIMESHGASSTKRSGWKRMQPPRVPSRPPPVRNITPSMRRLFSWATSHGRKASTLTLFLQAHRAQTTVKRARMWSGTSFTVRYTGQMLYTARLNTENASMLTVTVRSERAALSMRCVKAEYAVLCHKLRPPGRRVTSAGKETTDNRPQRSMSCRSWARTSIRQTLATRSTDENCFPQGSQVSGRASSTRGRLHLGQKRSRSERRELQDSRNRRRRYGLSANTASGGSASFVSAVAFRDNLCFSARSSPYTAKVAYDRCGIKPWRDVNDAVVAAMGCPFVDSTASTASPVASTASPVASTAITVDTPYVITVIIRRRIAGVRTAVGSAARGSIGAAVRPTFGVAVGSAARGSIGAAVRPTFGAAVGSAARGSIGAAVRPTFGAAVGSAARGSIGAAVRPTFGAAVGSAARGSIGAAVRPTFGAAVGSAARGSIGAAVRPTFGAAVGSAARGSIGAAVRPTFGAAVGTAVRARAEKLSRTCRRAVPTGSADMSALLGSADEQCRRVVPTCRTTGQCRRAVPTGSADSRHYPAVPIGTRSADGFSIGLTMHRQNTAGVSAAVASCKMLCNVNQYNVFPDRVPWPSNLKLAEFIIHGIGRRRKIHLKSQNITSKVVQNLIGRTLHVINNPSISVVDLYPISTKATVTSEALAYELRNLFSDLGGILGLWIGTSVITLLELLEFLGQLLISGLYSARKNAFRPTGLWIGTSVITLLELLEFLGQLLISGLYSARKNAFRPTGLWIGTSVITLLELLEFLGQLLISGLYSARKNKLSKENQKQLNQLLEEINLTTTDCGIARLTFKKFCRGRNNTIRKEDFKDFLDMMNMRNYNDAMISAAFHVLDTNGDGELDLIEFCRYFILLSRFPMKCKVHLIFDVIDRDRSGTLDRRELRRFYIDLAHARSHLMDDASKLIDTDIDAVFNEMDVLSFAQYCSASRELHVFKQASEPHAAARVCLYSMQYDAPPIVLRNLKVTTFYSKNQTIHLKFDVPKELKIYLNFYAWKIEWLKAPDQRPSDENWSCKFSTPFETCFIEVGETIVYYLKWSISIRW</sequence>
<organism evidence="16 17">
    <name type="scientific">Macrostomum lignano</name>
    <dbReference type="NCBI Taxonomy" id="282301"/>
    <lineage>
        <taxon>Eukaryota</taxon>
        <taxon>Metazoa</taxon>
        <taxon>Spiralia</taxon>
        <taxon>Lophotrochozoa</taxon>
        <taxon>Platyhelminthes</taxon>
        <taxon>Rhabditophora</taxon>
        <taxon>Macrostomorpha</taxon>
        <taxon>Macrostomida</taxon>
        <taxon>Macrostomidae</taxon>
        <taxon>Macrostomum</taxon>
    </lineage>
</organism>
<dbReference type="SUPFAM" id="SSF47473">
    <property type="entry name" value="EF-hand"/>
    <property type="match status" value="1"/>
</dbReference>
<dbReference type="SMART" id="SM00054">
    <property type="entry name" value="EFh"/>
    <property type="match status" value="2"/>
</dbReference>
<evidence type="ECO:0000256" key="10">
    <source>
        <dbReference type="ARBA" id="ARBA00023201"/>
    </source>
</evidence>
<keyword evidence="9 14" id="KW-0472">Membrane</keyword>
<name>A0A1I8HH97_9PLAT</name>
<keyword evidence="5" id="KW-0106">Calcium</keyword>
<dbReference type="InterPro" id="IPR001873">
    <property type="entry name" value="ENaC"/>
</dbReference>
<dbReference type="Pfam" id="PF00858">
    <property type="entry name" value="ASC"/>
    <property type="match status" value="1"/>
</dbReference>
<evidence type="ECO:0000256" key="7">
    <source>
        <dbReference type="ARBA" id="ARBA00023053"/>
    </source>
</evidence>
<accession>A0A1I8HH97</accession>
<evidence type="ECO:0000256" key="13">
    <source>
        <dbReference type="SAM" id="MobiDB-lite"/>
    </source>
</evidence>
<dbReference type="InterPro" id="IPR002048">
    <property type="entry name" value="EF_hand_dom"/>
</dbReference>
<dbReference type="GO" id="GO:0015280">
    <property type="term" value="F:ligand-gated sodium channel activity"/>
    <property type="evidence" value="ECO:0007669"/>
    <property type="project" value="TreeGrafter"/>
</dbReference>
<feature type="domain" description="EF-hand" evidence="15">
    <location>
        <begin position="1068"/>
        <end position="1095"/>
    </location>
</feature>
<dbReference type="InterPro" id="IPR018247">
    <property type="entry name" value="EF_Hand_1_Ca_BS"/>
</dbReference>
<evidence type="ECO:0000256" key="4">
    <source>
        <dbReference type="ARBA" id="ARBA00022692"/>
    </source>
</evidence>
<evidence type="ECO:0000256" key="14">
    <source>
        <dbReference type="SAM" id="Phobius"/>
    </source>
</evidence>
<evidence type="ECO:0000256" key="6">
    <source>
        <dbReference type="ARBA" id="ARBA00022989"/>
    </source>
</evidence>
<dbReference type="Proteomes" id="UP000095280">
    <property type="component" value="Unplaced"/>
</dbReference>
<proteinExistence type="inferred from homology"/>
<keyword evidence="11 12" id="KW-0407">Ion channel</keyword>
<protein>
    <submittedName>
        <fullName evidence="17">PKD_channel domain-containing protein</fullName>
    </submittedName>
</protein>
<feature type="compositionally biased region" description="Basic residues" evidence="13">
    <location>
        <begin position="387"/>
        <end position="398"/>
    </location>
</feature>
<feature type="compositionally biased region" description="Pro residues" evidence="13">
    <location>
        <begin position="219"/>
        <end position="228"/>
    </location>
</feature>
<reference evidence="17" key="1">
    <citation type="submission" date="2016-11" db="UniProtKB">
        <authorList>
            <consortium name="WormBaseParasite"/>
        </authorList>
    </citation>
    <scope>IDENTIFICATION</scope>
</reference>
<keyword evidence="8 12" id="KW-0406">Ion transport</keyword>
<evidence type="ECO:0000313" key="17">
    <source>
        <dbReference type="WBParaSite" id="maker-uti_cns_0005988-snap-gene-0.2-mRNA-1"/>
    </source>
</evidence>
<feature type="transmembrane region" description="Helical" evidence="14">
    <location>
        <begin position="898"/>
        <end position="923"/>
    </location>
</feature>